<protein>
    <recommendedName>
        <fullName evidence="3">DUF3987 domain-containing protein</fullName>
    </recommendedName>
</protein>
<dbReference type="EMBL" id="PPGH01000043">
    <property type="protein sequence ID" value="PQJ94731.1"/>
    <property type="molecule type" value="Genomic_DNA"/>
</dbReference>
<geneLocation type="plasmid" evidence="1">
    <name>pCok253</name>
</geneLocation>
<keyword evidence="1" id="KW-0614">Plasmid</keyword>
<evidence type="ECO:0000313" key="2">
    <source>
        <dbReference type="Proteomes" id="UP000239936"/>
    </source>
</evidence>
<accession>A0A2S7XMW0</accession>
<comment type="caution">
    <text evidence="1">The sequence shown here is derived from an EMBL/GenBank/DDBJ whole genome shotgun (WGS) entry which is preliminary data.</text>
</comment>
<organism evidence="1 2">
    <name type="scientific">Chromatium okenii</name>
    <dbReference type="NCBI Taxonomy" id="61644"/>
    <lineage>
        <taxon>Bacteria</taxon>
        <taxon>Pseudomonadati</taxon>
        <taxon>Pseudomonadota</taxon>
        <taxon>Gammaproteobacteria</taxon>
        <taxon>Chromatiales</taxon>
        <taxon>Chromatiaceae</taxon>
        <taxon>Chromatium</taxon>
    </lineage>
</organism>
<name>A0A2S7XMW0_9GAMM</name>
<proteinExistence type="predicted"/>
<dbReference type="RefSeq" id="WP_105075061.1">
    <property type="nucleotide sequence ID" value="NZ_PPGH01000043.1"/>
</dbReference>
<sequence>MKKFNYDLQEVKKTLQMMCSGNTFEIRALQAQLDGKDYTGIVSGFFNDPDLAVKELARVTAASGIYYTLNPVDPTLLARANNRLRIARKNEAVGDKDITAQITLLIDIDPVRLSGTSATDEQKLAAQGVVSKIWTELVKTHGFPEPISADSGNGYHLIYRLAESTNDSTLIKDTLKVLAEQFDTDIVKVDPTVYNPSRISKLYGTTACKGDEVPEMGIIHRQAKLLAVPDSIIPLELAKLQAFVNSATPSQNSVLTPVQTSVSTPIKAKDGQNWLDQWLMNYFPEAGEAEQWLSTPGARIWKIDCPWNPAHGQKASIVQLANGAISAQCFSASCHHHNWHSLRDLKEPDWQNKMRDVQEPWSDPQPLPRQGIAPLDPILIPEPLRGFLMDISTRMQVPVDFPTVSILTVIGSLIGHKVVAFPRQYDNTWVVPANVWGLLVGPPGVKKTPALMSTLGYLQKSQKAANEQHKQDMQQFAADENVHKIKIKAAEKVLEKAINSSITTNSATKPTNNNASSVAAAQQALDALYHKAPKKAPWKKYYTQDTTIEMLQVILQDNPNGTLVLRDEVVSLISSFEKKGHESDRGFYLEGWNGTNAYTVERLSRESVVIDQVCLSLIGTTQPGAFSKYIRGSLNNGHEADGLVPRFQLMVCPKIDRYVQHDVKPNETFQKQVNDLLEKIDRFQPNSFSDLRKKDNYIGYGFSSEAQTYFNNWEDELQNRLRDGSLPHEALGNHLAKYGSLMAKLALLFHIIDLVSGYLDYSNQNFIQTENVLRAIAWCEYLETHAFALYGVEKNGALTDTTKMLLEKMKSGALNNSFSIWEMKNKGWSGLKDTDEIKKAIEVLEQHGWVRVQHNSDTKGRPSETIQIHPRISDFNVFETKNAYPTFWLDALNQHLNPVKPEESDSLDSDDCGFDIESFTKDFNKEVLDII</sequence>
<dbReference type="Pfam" id="PF13148">
    <property type="entry name" value="DUF3987"/>
    <property type="match status" value="1"/>
</dbReference>
<evidence type="ECO:0000313" key="1">
    <source>
        <dbReference type="EMBL" id="PQJ94731.1"/>
    </source>
</evidence>
<dbReference type="Proteomes" id="UP000239936">
    <property type="component" value="Unassembled WGS sequence"/>
</dbReference>
<dbReference type="AlphaFoldDB" id="A0A2S7XMW0"/>
<dbReference type="InterPro" id="IPR025048">
    <property type="entry name" value="DUF3987"/>
</dbReference>
<keyword evidence="2" id="KW-1185">Reference proteome</keyword>
<gene>
    <name evidence="1" type="ORF">CXB77_18755</name>
</gene>
<dbReference type="OrthoDB" id="784829at2"/>
<evidence type="ECO:0008006" key="3">
    <source>
        <dbReference type="Google" id="ProtNLM"/>
    </source>
</evidence>
<reference evidence="1 2" key="1">
    <citation type="submission" date="2018-01" db="EMBL/GenBank/DDBJ databases">
        <title>The complete genome sequence of Chromatium okenii LaCa, a purple sulfur bacterium with a turbulent life.</title>
        <authorList>
            <person name="Luedin S.M."/>
            <person name="Liechti N."/>
            <person name="Storelli N."/>
            <person name="Danza F."/>
            <person name="Wittwer M."/>
            <person name="Pothier J.F."/>
            <person name="Tonolla M.A."/>
        </authorList>
    </citation>
    <scope>NUCLEOTIDE SEQUENCE [LARGE SCALE GENOMIC DNA]</scope>
    <source>
        <strain evidence="1 2">LaCa</strain>
        <plasmid evidence="1">pCok253</plasmid>
    </source>
</reference>